<keyword evidence="2" id="KW-1185">Reference proteome</keyword>
<dbReference type="AlphaFoldDB" id="A0A928VUM1"/>
<reference evidence="1" key="1">
    <citation type="submission" date="2020-10" db="EMBL/GenBank/DDBJ databases">
        <authorList>
            <person name="Castelo-Branco R."/>
            <person name="Eusebio N."/>
            <person name="Adriana R."/>
            <person name="Vieira A."/>
            <person name="Brugerolle De Fraissinette N."/>
            <person name="Rezende De Castro R."/>
            <person name="Schneider M.P."/>
            <person name="Vasconcelos V."/>
            <person name="Leao P.N."/>
        </authorList>
    </citation>
    <scope>NUCLEOTIDE SEQUENCE</scope>
    <source>
        <strain evidence="1">LEGE 11467</strain>
    </source>
</reference>
<evidence type="ECO:0000313" key="1">
    <source>
        <dbReference type="EMBL" id="MBE9040639.1"/>
    </source>
</evidence>
<keyword evidence="1" id="KW-0808">Transferase</keyword>
<dbReference type="Proteomes" id="UP000621799">
    <property type="component" value="Unassembled WGS sequence"/>
</dbReference>
<protein>
    <submittedName>
        <fullName evidence="1">Orotate phosphoribosyltransferase</fullName>
    </submittedName>
</protein>
<gene>
    <name evidence="1" type="ORF">IQ235_07575</name>
</gene>
<evidence type="ECO:0000313" key="2">
    <source>
        <dbReference type="Proteomes" id="UP000621799"/>
    </source>
</evidence>
<organism evidence="1 2">
    <name type="scientific">Zarconia navalis LEGE 11467</name>
    <dbReference type="NCBI Taxonomy" id="1828826"/>
    <lineage>
        <taxon>Bacteria</taxon>
        <taxon>Bacillati</taxon>
        <taxon>Cyanobacteriota</taxon>
        <taxon>Cyanophyceae</taxon>
        <taxon>Oscillatoriophycideae</taxon>
        <taxon>Oscillatoriales</taxon>
        <taxon>Oscillatoriales incertae sedis</taxon>
        <taxon>Zarconia</taxon>
        <taxon>Zarconia navalis</taxon>
    </lineage>
</organism>
<dbReference type="GO" id="GO:0016757">
    <property type="term" value="F:glycosyltransferase activity"/>
    <property type="evidence" value="ECO:0007669"/>
    <property type="project" value="UniProtKB-KW"/>
</dbReference>
<sequence>MTLNSSPLPTDPAAIREKLLDLFCQLAYREGDFTLSSGQ</sequence>
<keyword evidence="1" id="KW-0328">Glycosyltransferase</keyword>
<feature type="non-terminal residue" evidence="1">
    <location>
        <position position="39"/>
    </location>
</feature>
<proteinExistence type="predicted"/>
<accession>A0A928VUM1</accession>
<name>A0A928VUM1_9CYAN</name>
<comment type="caution">
    <text evidence="1">The sequence shown here is derived from an EMBL/GenBank/DDBJ whole genome shotgun (WGS) entry which is preliminary data.</text>
</comment>
<dbReference type="EMBL" id="JADEXN010000104">
    <property type="protein sequence ID" value="MBE9040639.1"/>
    <property type="molecule type" value="Genomic_DNA"/>
</dbReference>